<feature type="region of interest" description="Disordered" evidence="1">
    <location>
        <begin position="502"/>
        <end position="563"/>
    </location>
</feature>
<sequence length="730" mass="80919">MAHIIASPRGLTLPYSSLFNLGLRDKSSRVVKSRPSEYFWKKAISDARDPNPGAEVAKVHGSNDIWLDSQAPALSDSETESNGRDIQPQIKPQKKRFTTIRSITFKAFTPKSAGTSRHKNIVTTTEIVSRQENLDDRDKDGSSTPKIKKRISIFNSWKFKSNGSKTQIQKMIAVLKDRINASSPADQQPKTWEEYHRFYANEQIDVLNPPLPPLEPEVDGGAPSAFSSRFYMAPRPANEQARQLVLNQLGILGARGYDVTDEGNARCAVRTQMGDKLMEQGKVPESLEEPWERRDSLVSEDSDMGADEARAMLEGVRSGQLPPDTLEQHPVFRKIVKQCREIFGTALSMLSILDDDRQIFLAESGLGGKRDINRDIGFCAHTILSGRKGFAILDTHKDWRFENGPLTQNFGSRFYAGVPLLAPNLDGSQESEENACPIGTLCIVDTAPRESFSVEDRKKLVYMSEYARREIEKWFAKKMERKMENLTARQEQWNQDLKRVISSSSDEDGTLESEVLSDMTAPTDQIATPSKRSSLQRLVSMSSISTAPTSPSSQTPAALKSPIKTGPGLFEDVSAVVKPKMRKVFDMATKLIGETLDLSLVYLTAVVPQGESNDLGRTMIISGHNIPLPVPIFDADLHLRALRSAEGGYLYQNPSVEECEEASLQPKGSGAKPYASAMLLAVGTEAHPNSGGFVLAGYTEDPKRVFGAEDVSFMKQFAEQLSKYTSRMQL</sequence>
<dbReference type="SUPFAM" id="SSF55781">
    <property type="entry name" value="GAF domain-like"/>
    <property type="match status" value="1"/>
</dbReference>
<dbReference type="Proteomes" id="UP000037035">
    <property type="component" value="Unassembled WGS sequence"/>
</dbReference>
<feature type="compositionally biased region" description="Polar residues" evidence="1">
    <location>
        <begin position="520"/>
        <end position="539"/>
    </location>
</feature>
<dbReference type="AlphaFoldDB" id="A0A0L6VTL4"/>
<dbReference type="STRING" id="27349.A0A0L6VTL4"/>
<evidence type="ECO:0000259" key="2">
    <source>
        <dbReference type="Pfam" id="PF01590"/>
    </source>
</evidence>
<feature type="domain" description="GAF" evidence="2">
    <location>
        <begin position="330"/>
        <end position="458"/>
    </location>
</feature>
<feature type="compositionally biased region" description="Low complexity" evidence="1">
    <location>
        <begin position="540"/>
        <end position="558"/>
    </location>
</feature>
<feature type="region of interest" description="Disordered" evidence="1">
    <location>
        <begin position="280"/>
        <end position="302"/>
    </location>
</feature>
<dbReference type="VEuPathDB" id="FungiDB:VP01_1074g5"/>
<evidence type="ECO:0000256" key="1">
    <source>
        <dbReference type="SAM" id="MobiDB-lite"/>
    </source>
</evidence>
<proteinExistence type="predicted"/>
<gene>
    <name evidence="3" type="ORF">VP01_1074g5</name>
</gene>
<dbReference type="PANTHER" id="PTHR43102:SF2">
    <property type="entry name" value="GAF DOMAIN-CONTAINING PROTEIN"/>
    <property type="match status" value="1"/>
</dbReference>
<dbReference type="EMBL" id="LAVV01000832">
    <property type="protein sequence ID" value="KNZ64031.1"/>
    <property type="molecule type" value="Genomic_DNA"/>
</dbReference>
<comment type="caution">
    <text evidence="3">The sequence shown here is derived from an EMBL/GenBank/DDBJ whole genome shotgun (WGS) entry which is preliminary data.</text>
</comment>
<dbReference type="PANTHER" id="PTHR43102">
    <property type="entry name" value="SLR1143 PROTEIN"/>
    <property type="match status" value="1"/>
</dbReference>
<evidence type="ECO:0000313" key="3">
    <source>
        <dbReference type="EMBL" id="KNZ64031.1"/>
    </source>
</evidence>
<dbReference type="Pfam" id="PF01590">
    <property type="entry name" value="GAF"/>
    <property type="match status" value="1"/>
</dbReference>
<evidence type="ECO:0000313" key="4">
    <source>
        <dbReference type="Proteomes" id="UP000037035"/>
    </source>
</evidence>
<name>A0A0L6VTL4_9BASI</name>
<accession>A0A0L6VTL4</accession>
<dbReference type="Gene3D" id="3.30.450.40">
    <property type="match status" value="1"/>
</dbReference>
<reference evidence="3 4" key="1">
    <citation type="submission" date="2015-08" db="EMBL/GenBank/DDBJ databases">
        <title>Next Generation Sequencing and Analysis of the Genome of Puccinia sorghi L Schw, the Causal Agent of Maize Common Rust.</title>
        <authorList>
            <person name="Rochi L."/>
            <person name="Burguener G."/>
            <person name="Darino M."/>
            <person name="Turjanski A."/>
            <person name="Kreff E."/>
            <person name="Dieguez M.J."/>
            <person name="Sacco F."/>
        </authorList>
    </citation>
    <scope>NUCLEOTIDE SEQUENCE [LARGE SCALE GENOMIC DNA]</scope>
    <source>
        <strain evidence="3 4">RO10H11247</strain>
    </source>
</reference>
<dbReference type="OrthoDB" id="21225at2759"/>
<organism evidence="3 4">
    <name type="scientific">Puccinia sorghi</name>
    <dbReference type="NCBI Taxonomy" id="27349"/>
    <lineage>
        <taxon>Eukaryota</taxon>
        <taxon>Fungi</taxon>
        <taxon>Dikarya</taxon>
        <taxon>Basidiomycota</taxon>
        <taxon>Pucciniomycotina</taxon>
        <taxon>Pucciniomycetes</taxon>
        <taxon>Pucciniales</taxon>
        <taxon>Pucciniaceae</taxon>
        <taxon>Puccinia</taxon>
    </lineage>
</organism>
<protein>
    <recommendedName>
        <fullName evidence="2">GAF domain-containing protein</fullName>
    </recommendedName>
</protein>
<dbReference type="InterPro" id="IPR029016">
    <property type="entry name" value="GAF-like_dom_sf"/>
</dbReference>
<dbReference type="InterPro" id="IPR003018">
    <property type="entry name" value="GAF"/>
</dbReference>
<keyword evidence="4" id="KW-1185">Reference proteome</keyword>